<dbReference type="Proteomes" id="UP000287033">
    <property type="component" value="Unassembled WGS sequence"/>
</dbReference>
<protein>
    <submittedName>
        <fullName evidence="1">Uncharacterized protein</fullName>
    </submittedName>
</protein>
<accession>A0A401S991</accession>
<evidence type="ECO:0000313" key="2">
    <source>
        <dbReference type="Proteomes" id="UP000287033"/>
    </source>
</evidence>
<gene>
    <name evidence="1" type="ORF">chiPu_0005382</name>
</gene>
<evidence type="ECO:0000313" key="1">
    <source>
        <dbReference type="EMBL" id="GCC26962.1"/>
    </source>
</evidence>
<sequence>MGEGGRKEQPAASALRLREGAEPEVAWELALQSEPKLRPVRTSSEEVKGVVNATHSDCLHSDQLQPPVSHRFVAVTW</sequence>
<dbReference type="EMBL" id="BEZZ01000145">
    <property type="protein sequence ID" value="GCC26962.1"/>
    <property type="molecule type" value="Genomic_DNA"/>
</dbReference>
<comment type="caution">
    <text evidence="1">The sequence shown here is derived from an EMBL/GenBank/DDBJ whole genome shotgun (WGS) entry which is preliminary data.</text>
</comment>
<dbReference type="AlphaFoldDB" id="A0A401S991"/>
<organism evidence="1 2">
    <name type="scientific">Chiloscyllium punctatum</name>
    <name type="common">Brownbanded bambooshark</name>
    <name type="synonym">Hemiscyllium punctatum</name>
    <dbReference type="NCBI Taxonomy" id="137246"/>
    <lineage>
        <taxon>Eukaryota</taxon>
        <taxon>Metazoa</taxon>
        <taxon>Chordata</taxon>
        <taxon>Craniata</taxon>
        <taxon>Vertebrata</taxon>
        <taxon>Chondrichthyes</taxon>
        <taxon>Elasmobranchii</taxon>
        <taxon>Galeomorphii</taxon>
        <taxon>Galeoidea</taxon>
        <taxon>Orectolobiformes</taxon>
        <taxon>Hemiscylliidae</taxon>
        <taxon>Chiloscyllium</taxon>
    </lineage>
</organism>
<proteinExistence type="predicted"/>
<reference evidence="1 2" key="1">
    <citation type="journal article" date="2018" name="Nat. Ecol. Evol.">
        <title>Shark genomes provide insights into elasmobranch evolution and the origin of vertebrates.</title>
        <authorList>
            <person name="Hara Y"/>
            <person name="Yamaguchi K"/>
            <person name="Onimaru K"/>
            <person name="Kadota M"/>
            <person name="Koyanagi M"/>
            <person name="Keeley SD"/>
            <person name="Tatsumi K"/>
            <person name="Tanaka K"/>
            <person name="Motone F"/>
            <person name="Kageyama Y"/>
            <person name="Nozu R"/>
            <person name="Adachi N"/>
            <person name="Nishimura O"/>
            <person name="Nakagawa R"/>
            <person name="Tanegashima C"/>
            <person name="Kiyatake I"/>
            <person name="Matsumoto R"/>
            <person name="Murakumo K"/>
            <person name="Nishida K"/>
            <person name="Terakita A"/>
            <person name="Kuratani S"/>
            <person name="Sato K"/>
            <person name="Hyodo S Kuraku.S."/>
        </authorList>
    </citation>
    <scope>NUCLEOTIDE SEQUENCE [LARGE SCALE GENOMIC DNA]</scope>
</reference>
<name>A0A401S991_CHIPU</name>
<keyword evidence="2" id="KW-1185">Reference proteome</keyword>